<dbReference type="EMBL" id="VFIP01000053">
    <property type="protein sequence ID" value="TWR84078.1"/>
    <property type="molecule type" value="Genomic_DNA"/>
</dbReference>
<evidence type="ECO:0000313" key="1">
    <source>
        <dbReference type="EMBL" id="TWR84078.1"/>
    </source>
</evidence>
<dbReference type="AlphaFoldDB" id="A0A5C5PSZ1"/>
<organism evidence="1 2">
    <name type="scientific">Pseudomonas saxonica</name>
    <dbReference type="NCBI Taxonomy" id="2600598"/>
    <lineage>
        <taxon>Bacteria</taxon>
        <taxon>Pseudomonadati</taxon>
        <taxon>Pseudomonadota</taxon>
        <taxon>Gammaproteobacteria</taxon>
        <taxon>Pseudomonadales</taxon>
        <taxon>Pseudomonadaceae</taxon>
        <taxon>Pseudomonas</taxon>
    </lineage>
</organism>
<comment type="caution">
    <text evidence="1">The sequence shown here is derived from an EMBL/GenBank/DDBJ whole genome shotgun (WGS) entry which is preliminary data.</text>
</comment>
<accession>A0A5C5PSZ1</accession>
<reference evidence="1 2" key="1">
    <citation type="submission" date="2019-06" db="EMBL/GenBank/DDBJ databases">
        <title>Pseudomonas bimorpha sp. nov. isolated from bovine raw milk and skim milk concentrate.</title>
        <authorList>
            <person name="Hofmann K."/>
            <person name="Huptas C."/>
            <person name="Doll E."/>
            <person name="Scherer S."/>
            <person name="Wenning M."/>
        </authorList>
    </citation>
    <scope>NUCLEOTIDE SEQUENCE [LARGE SCALE GENOMIC DNA]</scope>
    <source>
        <strain evidence="1 2">DSM 108990</strain>
    </source>
</reference>
<dbReference type="Proteomes" id="UP000317901">
    <property type="component" value="Unassembled WGS sequence"/>
</dbReference>
<protein>
    <submittedName>
        <fullName evidence="1">Integrase</fullName>
    </submittedName>
</protein>
<proteinExistence type="predicted"/>
<sequence length="57" mass="6262">MAGMNPAFITNQLGRSVQGLLSTDAQWLDSSTHWSELGTLEHRLIGTTLVRPDEVPL</sequence>
<gene>
    <name evidence="1" type="ORF">FJD37_20100</name>
</gene>
<name>A0A5C5PSZ1_9PSED</name>
<evidence type="ECO:0000313" key="2">
    <source>
        <dbReference type="Proteomes" id="UP000317901"/>
    </source>
</evidence>